<keyword evidence="3 5" id="KW-1133">Transmembrane helix</keyword>
<evidence type="ECO:0000256" key="3">
    <source>
        <dbReference type="ARBA" id="ARBA00022989"/>
    </source>
</evidence>
<sequence length="246" mass="26736">MSFKSAHRGHKKIGWLRHVLTGLSALTFIAGALLLGYMGWVLATSVSLTRFLSGTLVFTYSAVGVGFLFFLTGLVGWIAGASELRCVLKSYFVSLAVAILVEVAGIVALNILGTKMEDILVNGWAEVNQGTRNIVQGTLNCCGFYGPREFAYTSYPIDDSCYESVEGDDISVAPLTLKQSGCGPLLQQWFTTNRAVWCSLLAGLGGLQLMSAILCLHIINKLKDKTRTPSLKTFNDPYPLNYAYSL</sequence>
<evidence type="ECO:0000313" key="7">
    <source>
        <dbReference type="RefSeq" id="XP_018007849.1"/>
    </source>
</evidence>
<keyword evidence="4 5" id="KW-0472">Membrane</keyword>
<gene>
    <name evidence="7" type="primary">LOC108665586</name>
</gene>
<keyword evidence="6" id="KW-1185">Reference proteome</keyword>
<dbReference type="OMA" id="AVYVINQ"/>
<dbReference type="PANTHER" id="PTHR19282">
    <property type="entry name" value="TETRASPANIN"/>
    <property type="match status" value="1"/>
</dbReference>
<dbReference type="Proteomes" id="UP000694843">
    <property type="component" value="Unplaced"/>
</dbReference>
<dbReference type="InterPro" id="IPR018499">
    <property type="entry name" value="Tetraspanin/Peripherin"/>
</dbReference>
<feature type="transmembrane region" description="Helical" evidence="5">
    <location>
        <begin position="55"/>
        <end position="79"/>
    </location>
</feature>
<reference evidence="7" key="1">
    <citation type="submission" date="2025-08" db="UniProtKB">
        <authorList>
            <consortium name="RefSeq"/>
        </authorList>
    </citation>
    <scope>IDENTIFICATION</scope>
    <source>
        <tissue evidence="7">Whole organism</tissue>
    </source>
</reference>
<feature type="transmembrane region" description="Helical" evidence="5">
    <location>
        <begin position="20"/>
        <end position="43"/>
    </location>
</feature>
<dbReference type="GO" id="GO:0016020">
    <property type="term" value="C:membrane"/>
    <property type="evidence" value="ECO:0007669"/>
    <property type="project" value="UniProtKB-SubCell"/>
</dbReference>
<protein>
    <submittedName>
        <fullName evidence="7">CD82 antigen-like</fullName>
    </submittedName>
</protein>
<dbReference type="GeneID" id="108665586"/>
<feature type="transmembrane region" description="Helical" evidence="5">
    <location>
        <begin position="91"/>
        <end position="112"/>
    </location>
</feature>
<dbReference type="AlphaFoldDB" id="A0A8B7N3N6"/>
<comment type="subcellular location">
    <subcellularLocation>
        <location evidence="1">Membrane</location>
        <topology evidence="1">Multi-pass membrane protein</topology>
    </subcellularLocation>
</comment>
<keyword evidence="2 5" id="KW-0812">Transmembrane</keyword>
<dbReference type="KEGG" id="hazt:108665586"/>
<dbReference type="InterPro" id="IPR008952">
    <property type="entry name" value="Tetraspanin_EC2_sf"/>
</dbReference>
<feature type="transmembrane region" description="Helical" evidence="5">
    <location>
        <begin position="194"/>
        <end position="219"/>
    </location>
</feature>
<dbReference type="RefSeq" id="XP_018007849.1">
    <property type="nucleotide sequence ID" value="XM_018152360.2"/>
</dbReference>
<evidence type="ECO:0000313" key="6">
    <source>
        <dbReference type="Proteomes" id="UP000694843"/>
    </source>
</evidence>
<evidence type="ECO:0000256" key="2">
    <source>
        <dbReference type="ARBA" id="ARBA00022692"/>
    </source>
</evidence>
<dbReference type="SUPFAM" id="SSF48652">
    <property type="entry name" value="Tetraspanin"/>
    <property type="match status" value="1"/>
</dbReference>
<accession>A0A8B7N3N6</accession>
<name>A0A8B7N3N6_HYAAZ</name>
<evidence type="ECO:0000256" key="5">
    <source>
        <dbReference type="SAM" id="Phobius"/>
    </source>
</evidence>
<evidence type="ECO:0000256" key="4">
    <source>
        <dbReference type="ARBA" id="ARBA00023136"/>
    </source>
</evidence>
<dbReference type="OrthoDB" id="5982705at2759"/>
<dbReference type="Pfam" id="PF00335">
    <property type="entry name" value="Tetraspanin"/>
    <property type="match status" value="1"/>
</dbReference>
<proteinExistence type="predicted"/>
<dbReference type="PRINTS" id="PR00259">
    <property type="entry name" value="TMFOUR"/>
</dbReference>
<organism evidence="6 7">
    <name type="scientific">Hyalella azteca</name>
    <name type="common">Amphipod</name>
    <dbReference type="NCBI Taxonomy" id="294128"/>
    <lineage>
        <taxon>Eukaryota</taxon>
        <taxon>Metazoa</taxon>
        <taxon>Ecdysozoa</taxon>
        <taxon>Arthropoda</taxon>
        <taxon>Crustacea</taxon>
        <taxon>Multicrustacea</taxon>
        <taxon>Malacostraca</taxon>
        <taxon>Eumalacostraca</taxon>
        <taxon>Peracarida</taxon>
        <taxon>Amphipoda</taxon>
        <taxon>Senticaudata</taxon>
        <taxon>Talitrida</taxon>
        <taxon>Talitroidea</taxon>
        <taxon>Hyalellidae</taxon>
        <taxon>Hyalella</taxon>
    </lineage>
</organism>
<evidence type="ECO:0000256" key="1">
    <source>
        <dbReference type="ARBA" id="ARBA00004141"/>
    </source>
</evidence>